<comment type="caution">
    <text evidence="3">The sequence shown here is derived from an EMBL/GenBank/DDBJ whole genome shotgun (WGS) entry which is preliminary data.</text>
</comment>
<organism evidence="3 4">
    <name type="scientific">Trifolium medium</name>
    <dbReference type="NCBI Taxonomy" id="97028"/>
    <lineage>
        <taxon>Eukaryota</taxon>
        <taxon>Viridiplantae</taxon>
        <taxon>Streptophyta</taxon>
        <taxon>Embryophyta</taxon>
        <taxon>Tracheophyta</taxon>
        <taxon>Spermatophyta</taxon>
        <taxon>Magnoliopsida</taxon>
        <taxon>eudicotyledons</taxon>
        <taxon>Gunneridae</taxon>
        <taxon>Pentapetalae</taxon>
        <taxon>rosids</taxon>
        <taxon>fabids</taxon>
        <taxon>Fabales</taxon>
        <taxon>Fabaceae</taxon>
        <taxon>Papilionoideae</taxon>
        <taxon>50 kb inversion clade</taxon>
        <taxon>NPAAA clade</taxon>
        <taxon>Hologalegina</taxon>
        <taxon>IRL clade</taxon>
        <taxon>Trifolieae</taxon>
        <taxon>Trifolium</taxon>
    </lineage>
</organism>
<dbReference type="PANTHER" id="PTHR31286">
    <property type="entry name" value="GLYCINE-RICH CELL WALL STRUCTURAL PROTEIN 1.8-LIKE"/>
    <property type="match status" value="1"/>
</dbReference>
<dbReference type="Pfam" id="PF14111">
    <property type="entry name" value="DUF4283"/>
    <property type="match status" value="1"/>
</dbReference>
<evidence type="ECO:0000313" key="3">
    <source>
        <dbReference type="EMBL" id="MCI07822.1"/>
    </source>
</evidence>
<feature type="region of interest" description="Disordered" evidence="1">
    <location>
        <begin position="15"/>
        <end position="52"/>
    </location>
</feature>
<accession>A0A392P7W7</accession>
<dbReference type="EMBL" id="LXQA010066792">
    <property type="protein sequence ID" value="MCI07822.1"/>
    <property type="molecule type" value="Genomic_DNA"/>
</dbReference>
<dbReference type="Proteomes" id="UP000265520">
    <property type="component" value="Unassembled WGS sequence"/>
</dbReference>
<dbReference type="PANTHER" id="PTHR31286:SF178">
    <property type="entry name" value="DUF4283 DOMAIN-CONTAINING PROTEIN"/>
    <property type="match status" value="1"/>
</dbReference>
<feature type="domain" description="DUF4283" evidence="2">
    <location>
        <begin position="67"/>
        <end position="147"/>
    </location>
</feature>
<evidence type="ECO:0000259" key="2">
    <source>
        <dbReference type="Pfam" id="PF14111"/>
    </source>
</evidence>
<protein>
    <recommendedName>
        <fullName evidence="2">DUF4283 domain-containing protein</fullName>
    </recommendedName>
</protein>
<evidence type="ECO:0000256" key="1">
    <source>
        <dbReference type="SAM" id="MobiDB-lite"/>
    </source>
</evidence>
<proteinExistence type="predicted"/>
<dbReference type="AlphaFoldDB" id="A0A392P7W7"/>
<name>A0A392P7W7_9FABA</name>
<dbReference type="InterPro" id="IPR040256">
    <property type="entry name" value="At4g02000-like"/>
</dbReference>
<sequence>MFSTHPHQALTINTQFTQEPRNYIPNHSPPQHDILESSTARNQPSPKPNIPRSFLYSETEIHEGISACHRSIIGKIITDKSIHVSSIQNGLESIWGSPEGLKIQELGGRLLQFFMTNQADQDRILQGNPWIFRNSWLVVKPWDRETDMHTLDFDHVPIWIQLWGLPPHCKTKQMGESI</sequence>
<reference evidence="3 4" key="1">
    <citation type="journal article" date="2018" name="Front. Plant Sci.">
        <title>Red Clover (Trifolium pratense) and Zigzag Clover (T. medium) - A Picture of Genomic Similarities and Differences.</title>
        <authorList>
            <person name="Dluhosova J."/>
            <person name="Istvanek J."/>
            <person name="Nedelnik J."/>
            <person name="Repkova J."/>
        </authorList>
    </citation>
    <scope>NUCLEOTIDE SEQUENCE [LARGE SCALE GENOMIC DNA]</scope>
    <source>
        <strain evidence="4">cv. 10/8</strain>
        <tissue evidence="3">Leaf</tissue>
    </source>
</reference>
<keyword evidence="4" id="KW-1185">Reference proteome</keyword>
<dbReference type="InterPro" id="IPR025558">
    <property type="entry name" value="DUF4283"/>
</dbReference>
<evidence type="ECO:0000313" key="4">
    <source>
        <dbReference type="Proteomes" id="UP000265520"/>
    </source>
</evidence>